<name>A0A7J9JC29_9ROSI</name>
<protein>
    <recommendedName>
        <fullName evidence="1">Mitochondrial import inner membrane translocase subunit TIM50</fullName>
    </recommendedName>
</protein>
<keyword evidence="4" id="KW-1185">Reference proteome</keyword>
<comment type="subcellular location">
    <subcellularLocation>
        <location evidence="1">Mitochondrion inner membrane</location>
        <topology evidence="1">Single-pass membrane protein</topology>
    </subcellularLocation>
</comment>
<keyword evidence="1" id="KW-1133">Transmembrane helix</keyword>
<proteinExistence type="inferred from homology"/>
<keyword evidence="1" id="KW-0812">Transmembrane</keyword>
<feature type="domain" description="FCP1 homology" evidence="2">
    <location>
        <begin position="71"/>
        <end position="277"/>
    </location>
</feature>
<keyword evidence="1" id="KW-0472">Membrane</keyword>
<dbReference type="Pfam" id="PF03031">
    <property type="entry name" value="NIF"/>
    <property type="match status" value="1"/>
</dbReference>
<comment type="similarity">
    <text evidence="1">Belongs to the TIM50 family.</text>
</comment>
<feature type="transmembrane region" description="Helical" evidence="1">
    <location>
        <begin position="154"/>
        <end position="177"/>
    </location>
</feature>
<organism evidence="3 4">
    <name type="scientific">Gossypium armourianum</name>
    <dbReference type="NCBI Taxonomy" id="34283"/>
    <lineage>
        <taxon>Eukaryota</taxon>
        <taxon>Viridiplantae</taxon>
        <taxon>Streptophyta</taxon>
        <taxon>Embryophyta</taxon>
        <taxon>Tracheophyta</taxon>
        <taxon>Spermatophyta</taxon>
        <taxon>Magnoliopsida</taxon>
        <taxon>eudicotyledons</taxon>
        <taxon>Gunneridae</taxon>
        <taxon>Pentapetalae</taxon>
        <taxon>rosids</taxon>
        <taxon>malvids</taxon>
        <taxon>Malvales</taxon>
        <taxon>Malvaceae</taxon>
        <taxon>Malvoideae</taxon>
        <taxon>Gossypium</taxon>
    </lineage>
</organism>
<evidence type="ECO:0000313" key="4">
    <source>
        <dbReference type="Proteomes" id="UP000593575"/>
    </source>
</evidence>
<gene>
    <name evidence="3" type="ORF">Goarm_015963</name>
</gene>
<reference evidence="3 4" key="1">
    <citation type="journal article" date="2019" name="Genome Biol. Evol.">
        <title>Insights into the evolution of the New World diploid cottons (Gossypium, subgenus Houzingenia) based on genome sequencing.</title>
        <authorList>
            <person name="Grover C.E."/>
            <person name="Arick M.A. 2nd"/>
            <person name="Thrash A."/>
            <person name="Conover J.L."/>
            <person name="Sanders W.S."/>
            <person name="Peterson D.G."/>
            <person name="Frelichowski J.E."/>
            <person name="Scheffler J.A."/>
            <person name="Scheffler B.E."/>
            <person name="Wendel J.F."/>
        </authorList>
    </citation>
    <scope>NUCLEOTIDE SEQUENCE [LARGE SCALE GENOMIC DNA]</scope>
    <source>
        <strain evidence="3">6</strain>
        <tissue evidence="3">Leaf</tissue>
    </source>
</reference>
<dbReference type="PANTHER" id="PTHR12210">
    <property type="entry name" value="DULLARD PROTEIN PHOSPHATASE"/>
    <property type="match status" value="1"/>
</dbReference>
<evidence type="ECO:0000259" key="2">
    <source>
        <dbReference type="PROSITE" id="PS50969"/>
    </source>
</evidence>
<dbReference type="SUPFAM" id="SSF56784">
    <property type="entry name" value="HAD-like"/>
    <property type="match status" value="1"/>
</dbReference>
<dbReference type="GO" id="GO:0005744">
    <property type="term" value="C:TIM23 mitochondrial import inner membrane translocase complex"/>
    <property type="evidence" value="ECO:0007669"/>
    <property type="project" value="UniProtKB-UniRule"/>
</dbReference>
<dbReference type="InterPro" id="IPR036412">
    <property type="entry name" value="HAD-like_sf"/>
</dbReference>
<dbReference type="EMBL" id="JABFAE010000007">
    <property type="protein sequence ID" value="MBA0831498.1"/>
    <property type="molecule type" value="Genomic_DNA"/>
</dbReference>
<keyword evidence="1" id="KW-0653">Protein transport</keyword>
<dbReference type="InterPro" id="IPR050365">
    <property type="entry name" value="TIM50"/>
</dbReference>
<comment type="caution">
    <text evidence="3">The sequence shown here is derived from an EMBL/GenBank/DDBJ whole genome shotgun (WGS) entry which is preliminary data.</text>
</comment>
<dbReference type="Proteomes" id="UP000593575">
    <property type="component" value="Unassembled WGS sequence"/>
</dbReference>
<keyword evidence="1" id="KW-0496">Mitochondrion</keyword>
<comment type="function">
    <text evidence="1">Essential component of the TIM23 complex, a complex that mediates the translocation of transit peptide-containing proteins across the mitochondrial inner membrane.</text>
</comment>
<accession>A0A7J9JC29</accession>
<keyword evidence="1" id="KW-0813">Transport</keyword>
<evidence type="ECO:0000313" key="3">
    <source>
        <dbReference type="EMBL" id="MBA0831498.1"/>
    </source>
</evidence>
<dbReference type="InterPro" id="IPR004274">
    <property type="entry name" value="FCP1_dom"/>
</dbReference>
<dbReference type="SMART" id="SM00577">
    <property type="entry name" value="CPDc"/>
    <property type="match status" value="1"/>
</dbReference>
<keyword evidence="1" id="KW-0809">Transit peptide</keyword>
<dbReference type="Gene3D" id="3.40.50.1000">
    <property type="entry name" value="HAD superfamily/HAD-like"/>
    <property type="match status" value="1"/>
</dbReference>
<dbReference type="InterPro" id="IPR023214">
    <property type="entry name" value="HAD_sf"/>
</dbReference>
<evidence type="ECO:0000256" key="1">
    <source>
        <dbReference type="RuleBase" id="RU365079"/>
    </source>
</evidence>
<dbReference type="AlphaFoldDB" id="A0A7J9JC29"/>
<comment type="subunit">
    <text evidence="1">Component of the TIM23 complex.</text>
</comment>
<keyword evidence="1" id="KW-0811">Translocation</keyword>
<dbReference type="PROSITE" id="PS50969">
    <property type="entry name" value="FCP1"/>
    <property type="match status" value="1"/>
</dbReference>
<sequence>MEKQQPGSSDVGGKCQTDKLSEEIVLAKSGLVNSISTLTLLDGRNSEEIGDSIYANETNDVSLTIVKTPVSQLRKKLLVLDVNGLLADIIYRSPKNYKADACIAGRAIFKRPFCDDFLRFCFEKFEVGIWSSRNRRNLERVVDFLMGDMKQKLLFCWVIITCFLLLSVKLALLYKFLSFGARLSPDSSHCTTTRFKTLGNRYKPLVFKELRKLWRKSDPNLPWEKGYYNESNTLLIDDSPYKALLNPLGTAIFPHPFKFDMDDDSLGKMTSEIIYNTIKFRVGGELRVYLERLALAENVQKFLELNPVGQIAITERSHDWGFYSRVIDTCVH</sequence>
<dbReference type="GO" id="GO:0015031">
    <property type="term" value="P:protein transport"/>
    <property type="evidence" value="ECO:0007669"/>
    <property type="project" value="UniProtKB-KW"/>
</dbReference>